<dbReference type="InterPro" id="IPR001128">
    <property type="entry name" value="Cyt_P450"/>
</dbReference>
<comment type="caution">
    <text evidence="7">The sequence shown here is derived from an EMBL/GenBank/DDBJ whole genome shotgun (WGS) entry which is preliminary data.</text>
</comment>
<evidence type="ECO:0000256" key="6">
    <source>
        <dbReference type="ARBA" id="ARBA00023033"/>
    </source>
</evidence>
<organism evidence="7 8">
    <name type="scientific">Larinioides sclopetarius</name>
    <dbReference type="NCBI Taxonomy" id="280406"/>
    <lineage>
        <taxon>Eukaryota</taxon>
        <taxon>Metazoa</taxon>
        <taxon>Ecdysozoa</taxon>
        <taxon>Arthropoda</taxon>
        <taxon>Chelicerata</taxon>
        <taxon>Arachnida</taxon>
        <taxon>Araneae</taxon>
        <taxon>Araneomorphae</taxon>
        <taxon>Entelegynae</taxon>
        <taxon>Araneoidea</taxon>
        <taxon>Araneidae</taxon>
        <taxon>Larinioides</taxon>
    </lineage>
</organism>
<keyword evidence="2" id="KW-0349">Heme</keyword>
<dbReference type="GO" id="GO:0020037">
    <property type="term" value="F:heme binding"/>
    <property type="evidence" value="ECO:0007669"/>
    <property type="project" value="InterPro"/>
</dbReference>
<keyword evidence="6" id="KW-0503">Monooxygenase</keyword>
<dbReference type="PANTHER" id="PTHR24302">
    <property type="entry name" value="CYTOCHROME P450 FAMILY 3"/>
    <property type="match status" value="1"/>
</dbReference>
<dbReference type="PANTHER" id="PTHR24302:SF15">
    <property type="entry name" value="FATTY-ACID PEROXYGENASE"/>
    <property type="match status" value="1"/>
</dbReference>
<evidence type="ECO:0000256" key="3">
    <source>
        <dbReference type="ARBA" id="ARBA00022723"/>
    </source>
</evidence>
<dbReference type="Pfam" id="PF00067">
    <property type="entry name" value="p450"/>
    <property type="match status" value="1"/>
</dbReference>
<proteinExistence type="inferred from homology"/>
<dbReference type="GO" id="GO:0005506">
    <property type="term" value="F:iron ion binding"/>
    <property type="evidence" value="ECO:0007669"/>
    <property type="project" value="InterPro"/>
</dbReference>
<evidence type="ECO:0000256" key="5">
    <source>
        <dbReference type="ARBA" id="ARBA00023004"/>
    </source>
</evidence>
<reference evidence="7 8" key="1">
    <citation type="submission" date="2024-04" db="EMBL/GenBank/DDBJ databases">
        <authorList>
            <person name="Rising A."/>
            <person name="Reimegard J."/>
            <person name="Sonavane S."/>
            <person name="Akerstrom W."/>
            <person name="Nylinder S."/>
            <person name="Hedman E."/>
            <person name="Kallberg Y."/>
        </authorList>
    </citation>
    <scope>NUCLEOTIDE SEQUENCE [LARGE SCALE GENOMIC DNA]</scope>
</reference>
<dbReference type="InterPro" id="IPR036396">
    <property type="entry name" value="Cyt_P450_sf"/>
</dbReference>
<evidence type="ECO:0000313" key="8">
    <source>
        <dbReference type="Proteomes" id="UP001497382"/>
    </source>
</evidence>
<evidence type="ECO:0000256" key="2">
    <source>
        <dbReference type="ARBA" id="ARBA00022617"/>
    </source>
</evidence>
<accession>A0AAV2B969</accession>
<evidence type="ECO:0000256" key="1">
    <source>
        <dbReference type="ARBA" id="ARBA00010617"/>
    </source>
</evidence>
<dbReference type="SUPFAM" id="SSF48264">
    <property type="entry name" value="Cytochrome P450"/>
    <property type="match status" value="1"/>
</dbReference>
<dbReference type="GO" id="GO:0008395">
    <property type="term" value="F:steroid hydroxylase activity"/>
    <property type="evidence" value="ECO:0007669"/>
    <property type="project" value="TreeGrafter"/>
</dbReference>
<dbReference type="GO" id="GO:0016705">
    <property type="term" value="F:oxidoreductase activity, acting on paired donors, with incorporation or reduction of molecular oxygen"/>
    <property type="evidence" value="ECO:0007669"/>
    <property type="project" value="InterPro"/>
</dbReference>
<dbReference type="Proteomes" id="UP001497382">
    <property type="component" value="Unassembled WGS sequence"/>
</dbReference>
<dbReference type="InterPro" id="IPR050705">
    <property type="entry name" value="Cytochrome_P450_3A"/>
</dbReference>
<name>A0AAV2B969_9ARAC</name>
<gene>
    <name evidence="7" type="ORF">LARSCL_LOCUS17653</name>
</gene>
<dbReference type="AlphaFoldDB" id="A0AAV2B969"/>
<protein>
    <recommendedName>
        <fullName evidence="9">Cytochrome P450</fullName>
    </recommendedName>
</protein>
<sequence length="93" mass="10260">MLSRRNTMLSSASDVRSLSADEIVAQSVIFFTAGYDTTSSTLSFATYQLALNPDIQDKLREVDSVLQETNVPRSIPYVNNVPILEFKGDLSKA</sequence>
<keyword evidence="8" id="KW-1185">Reference proteome</keyword>
<keyword evidence="3" id="KW-0479">Metal-binding</keyword>
<keyword evidence="4" id="KW-0560">Oxidoreductase</keyword>
<comment type="similarity">
    <text evidence="1">Belongs to the cytochrome P450 family.</text>
</comment>
<dbReference type="EMBL" id="CAXIEN010000306">
    <property type="protein sequence ID" value="CAL1292427.1"/>
    <property type="molecule type" value="Genomic_DNA"/>
</dbReference>
<dbReference type="Gene3D" id="1.10.630.10">
    <property type="entry name" value="Cytochrome P450"/>
    <property type="match status" value="1"/>
</dbReference>
<keyword evidence="5" id="KW-0408">Iron</keyword>
<evidence type="ECO:0000256" key="4">
    <source>
        <dbReference type="ARBA" id="ARBA00023002"/>
    </source>
</evidence>
<evidence type="ECO:0000313" key="7">
    <source>
        <dbReference type="EMBL" id="CAL1292427.1"/>
    </source>
</evidence>
<evidence type="ECO:0008006" key="9">
    <source>
        <dbReference type="Google" id="ProtNLM"/>
    </source>
</evidence>